<name>A0A7J5UR13_9MICO</name>
<keyword evidence="1" id="KW-1133">Transmembrane helix</keyword>
<sequence length="184" mass="19842">MAWWEYLIVLGVVLLAQFVGGFALAAWRDRSARRAPARIRAGRRVPVAVTVLADGPRRCLAVRDGEDVRIHGRKIALVVSTTEAAAATVRRDHIDEEMAELAELRGFVDEHGRQVFLGPPEEWAPAYAALIQAPAARAGRLTLLWSASLRPATVAGALAVLAASLVQAIWWSGLTERLPGVAAP</sequence>
<feature type="transmembrane region" description="Helical" evidence="1">
    <location>
        <begin position="6"/>
        <end position="27"/>
    </location>
</feature>
<keyword evidence="3" id="KW-1185">Reference proteome</keyword>
<dbReference type="Proteomes" id="UP000451860">
    <property type="component" value="Unassembled WGS sequence"/>
</dbReference>
<proteinExistence type="predicted"/>
<organism evidence="2 3">
    <name type="scientific">Georgenia thermotolerans</name>
    <dbReference type="NCBI Taxonomy" id="527326"/>
    <lineage>
        <taxon>Bacteria</taxon>
        <taxon>Bacillati</taxon>
        <taxon>Actinomycetota</taxon>
        <taxon>Actinomycetes</taxon>
        <taxon>Micrococcales</taxon>
        <taxon>Bogoriellaceae</taxon>
        <taxon>Georgenia</taxon>
    </lineage>
</organism>
<gene>
    <name evidence="2" type="ORF">GB883_09645</name>
</gene>
<feature type="transmembrane region" description="Helical" evidence="1">
    <location>
        <begin position="152"/>
        <end position="171"/>
    </location>
</feature>
<evidence type="ECO:0000313" key="2">
    <source>
        <dbReference type="EMBL" id="KAE8764333.1"/>
    </source>
</evidence>
<dbReference type="EMBL" id="WHJE01000036">
    <property type="protein sequence ID" value="KAE8764333.1"/>
    <property type="molecule type" value="Genomic_DNA"/>
</dbReference>
<dbReference type="RefSeq" id="WP_155524116.1">
    <property type="nucleotide sequence ID" value="NZ_VUKF01000014.1"/>
</dbReference>
<keyword evidence="1" id="KW-0472">Membrane</keyword>
<comment type="caution">
    <text evidence="2">The sequence shown here is derived from an EMBL/GenBank/DDBJ whole genome shotgun (WGS) entry which is preliminary data.</text>
</comment>
<keyword evidence="1" id="KW-0812">Transmembrane</keyword>
<accession>A0A7J5UR13</accession>
<protein>
    <submittedName>
        <fullName evidence="2">Uncharacterized protein</fullName>
    </submittedName>
</protein>
<reference evidence="2 3" key="1">
    <citation type="submission" date="2019-10" db="EMBL/GenBank/DDBJ databases">
        <title>Georgenia wutianyii sp. nov. and Georgenia yuyongxinii sp. nov. isolated from plateau pika (Ochotona curzoniae) in the Qinghai-Tibet plateau of China.</title>
        <authorList>
            <person name="Tian Z."/>
        </authorList>
    </citation>
    <scope>NUCLEOTIDE SEQUENCE [LARGE SCALE GENOMIC DNA]</scope>
    <source>
        <strain evidence="2 3">DSM 21501</strain>
    </source>
</reference>
<evidence type="ECO:0000313" key="3">
    <source>
        <dbReference type="Proteomes" id="UP000451860"/>
    </source>
</evidence>
<evidence type="ECO:0000256" key="1">
    <source>
        <dbReference type="SAM" id="Phobius"/>
    </source>
</evidence>
<dbReference type="AlphaFoldDB" id="A0A7J5UR13"/>